<dbReference type="GO" id="GO:0009307">
    <property type="term" value="P:DNA restriction-modification system"/>
    <property type="evidence" value="ECO:0007669"/>
    <property type="project" value="UniProtKB-KW"/>
</dbReference>
<dbReference type="RefSeq" id="WP_108146313.1">
    <property type="nucleotide sequence ID" value="NZ_PYGR01000058.1"/>
</dbReference>
<organism evidence="5 6">
    <name type="scientific">Enterococcus mundtii</name>
    <dbReference type="NCBI Taxonomy" id="53346"/>
    <lineage>
        <taxon>Bacteria</taxon>
        <taxon>Bacillati</taxon>
        <taxon>Bacillota</taxon>
        <taxon>Bacilli</taxon>
        <taxon>Lactobacillales</taxon>
        <taxon>Enterococcaceae</taxon>
        <taxon>Enterococcus</taxon>
    </lineage>
</organism>
<reference evidence="5 6" key="1">
    <citation type="submission" date="2018-03" db="EMBL/GenBank/DDBJ databases">
        <title>Draft genome sequences of four Enterococcus mundtii strains isolated from beef slaughterhouses in Kenya.</title>
        <authorList>
            <person name="Wambui J."/>
            <person name="Stevens M."/>
            <person name="Njage P."/>
            <person name="Stephan R."/>
            <person name="Tasara T."/>
        </authorList>
    </citation>
    <scope>NUCLEOTIDE SEQUENCE [LARGE SCALE GENOMIC DNA]</scope>
    <source>
        <strain evidence="5 6">H18-EM</strain>
    </source>
</reference>
<evidence type="ECO:0000256" key="3">
    <source>
        <dbReference type="ARBA" id="ARBA00023125"/>
    </source>
</evidence>
<dbReference type="PANTHER" id="PTHR30408:SF12">
    <property type="entry name" value="TYPE I RESTRICTION ENZYME MJAVIII SPECIFICITY SUBUNIT"/>
    <property type="match status" value="1"/>
</dbReference>
<dbReference type="Proteomes" id="UP000244022">
    <property type="component" value="Unassembled WGS sequence"/>
</dbReference>
<name>A0A2T5DA97_ENTMU</name>
<dbReference type="InterPro" id="IPR044946">
    <property type="entry name" value="Restrct_endonuc_typeI_TRD_sf"/>
</dbReference>
<evidence type="ECO:0000256" key="1">
    <source>
        <dbReference type="ARBA" id="ARBA00010923"/>
    </source>
</evidence>
<evidence type="ECO:0000313" key="5">
    <source>
        <dbReference type="EMBL" id="PTO34527.1"/>
    </source>
</evidence>
<dbReference type="GO" id="GO:0004519">
    <property type="term" value="F:endonuclease activity"/>
    <property type="evidence" value="ECO:0007669"/>
    <property type="project" value="UniProtKB-KW"/>
</dbReference>
<dbReference type="SUPFAM" id="SSF116734">
    <property type="entry name" value="DNA methylase specificity domain"/>
    <property type="match status" value="2"/>
</dbReference>
<dbReference type="PANTHER" id="PTHR30408">
    <property type="entry name" value="TYPE-1 RESTRICTION ENZYME ECOKI SPECIFICITY PROTEIN"/>
    <property type="match status" value="1"/>
</dbReference>
<dbReference type="CDD" id="cd17494">
    <property type="entry name" value="RMtype1_S_Sma198ORF994P-TRD2-CR2_like"/>
    <property type="match status" value="1"/>
</dbReference>
<evidence type="ECO:0000256" key="2">
    <source>
        <dbReference type="ARBA" id="ARBA00022747"/>
    </source>
</evidence>
<dbReference type="EMBL" id="PYGR01000058">
    <property type="protein sequence ID" value="PTO34527.1"/>
    <property type="molecule type" value="Genomic_DNA"/>
</dbReference>
<comment type="caution">
    <text evidence="5">The sequence shown here is derived from an EMBL/GenBank/DDBJ whole genome shotgun (WGS) entry which is preliminary data.</text>
</comment>
<evidence type="ECO:0000313" key="6">
    <source>
        <dbReference type="Proteomes" id="UP000244022"/>
    </source>
</evidence>
<dbReference type="GO" id="GO:0003677">
    <property type="term" value="F:DNA binding"/>
    <property type="evidence" value="ECO:0007669"/>
    <property type="project" value="UniProtKB-KW"/>
</dbReference>
<dbReference type="Pfam" id="PF01420">
    <property type="entry name" value="Methylase_S"/>
    <property type="match status" value="2"/>
</dbReference>
<accession>A0A2T5DA97</accession>
<keyword evidence="5" id="KW-0378">Hydrolase</keyword>
<proteinExistence type="inferred from homology"/>
<dbReference type="InterPro" id="IPR000055">
    <property type="entry name" value="Restrct_endonuc_typeI_TRD"/>
</dbReference>
<comment type="similarity">
    <text evidence="1">Belongs to the type-I restriction system S methylase family.</text>
</comment>
<evidence type="ECO:0000259" key="4">
    <source>
        <dbReference type="Pfam" id="PF01420"/>
    </source>
</evidence>
<keyword evidence="2" id="KW-0680">Restriction system</keyword>
<dbReference type="AlphaFoldDB" id="A0A2T5DA97"/>
<sequence>MNKEKKNTPIIRFKGFSDDWEQRKLGEVVQIVMGQSPNSENYTDNPNDYILVQGNADMKNNRVVPRVWTTQVTKQAEKGDLILSVRAPVGDIGKTDYDVVLGRGVAAIKGNDYIFQQLGKMKENGYWNRYSTGSTFESINSNDIREALIILPDVKEQQKIGVFFKQLDDTIALHQRKLEQLKRLKQGFLQVLFANDTNVPRMRFAGFTEEWEQRKIGDVFSERSERSGEGELISVTIQSGVVKASELDRRDNSSDNKSNYKKVEIGDIAYNSMRMWQGASGYSPYNGILSPAYTVLTPKEDVYSKFFAYDFKRYDMIQLFKRNSQGLTSDTWNLKFPTLQSVKVMVPSIEEQKKISTLFESFDTNIAFYQLKIEQLKKLKKSFLQKMFI</sequence>
<keyword evidence="5" id="KW-0255">Endonuclease</keyword>
<dbReference type="Gene3D" id="3.90.220.20">
    <property type="entry name" value="DNA methylase specificity domains"/>
    <property type="match status" value="2"/>
</dbReference>
<feature type="domain" description="Type I restriction modification DNA specificity" evidence="4">
    <location>
        <begin position="209"/>
        <end position="377"/>
    </location>
</feature>
<feature type="domain" description="Type I restriction modification DNA specificity" evidence="4">
    <location>
        <begin position="18"/>
        <end position="183"/>
    </location>
</feature>
<gene>
    <name evidence="5" type="ORF">C6N14_11700</name>
</gene>
<keyword evidence="5" id="KW-0540">Nuclease</keyword>
<dbReference type="REBASE" id="262911">
    <property type="entry name" value="S2.EmuH18EMORF11720P"/>
</dbReference>
<protein>
    <submittedName>
        <fullName evidence="5">Restriction endonuclease subunit S</fullName>
    </submittedName>
</protein>
<keyword evidence="3" id="KW-0238">DNA-binding</keyword>
<dbReference type="InterPro" id="IPR052021">
    <property type="entry name" value="Type-I_RS_S_subunit"/>
</dbReference>